<name>A0A4P7N3G5_PYROR</name>
<organism evidence="1 2">
    <name type="scientific">Pyricularia oryzae</name>
    <name type="common">Rice blast fungus</name>
    <name type="synonym">Magnaporthe oryzae</name>
    <dbReference type="NCBI Taxonomy" id="318829"/>
    <lineage>
        <taxon>Eukaryota</taxon>
        <taxon>Fungi</taxon>
        <taxon>Dikarya</taxon>
        <taxon>Ascomycota</taxon>
        <taxon>Pezizomycotina</taxon>
        <taxon>Sordariomycetes</taxon>
        <taxon>Sordariomycetidae</taxon>
        <taxon>Magnaporthales</taxon>
        <taxon>Pyriculariaceae</taxon>
        <taxon>Pyricularia</taxon>
    </lineage>
</organism>
<dbReference type="AlphaFoldDB" id="A0A4P7N3G5"/>
<dbReference type="SUPFAM" id="SSF56112">
    <property type="entry name" value="Protein kinase-like (PK-like)"/>
    <property type="match status" value="1"/>
</dbReference>
<accession>A0A4P7N3G5</accession>
<protein>
    <recommendedName>
        <fullName evidence="3">Aminoglycoside phosphotransferase domain-containing protein</fullName>
    </recommendedName>
</protein>
<dbReference type="EMBL" id="CP034204">
    <property type="protein sequence ID" value="QBZ54460.1"/>
    <property type="molecule type" value="Genomic_DNA"/>
</dbReference>
<dbReference type="InterPro" id="IPR011009">
    <property type="entry name" value="Kinase-like_dom_sf"/>
</dbReference>
<dbReference type="Proteomes" id="UP000294847">
    <property type="component" value="Chromosome 1"/>
</dbReference>
<proteinExistence type="predicted"/>
<sequence>MTGSSPEHEFINANRWKRMAAILVHKCNSPYFLCGSLRNSSQWILCKQGLFPKVERMTTLAEAHAVIFLARHINIPVPKIQCAFVHQGHKYIVMSRISGDQLPFSWHKSGTVVGDVLCGPFFDPRLDTPFGNFGGPFESARKFHGAFLADHDVDFDDPRIKNEDLVKLISCYRAEGDNVVLIHANIRSMNIIADGDEGTGIVDSILPAGLGAKILW</sequence>
<evidence type="ECO:0000313" key="1">
    <source>
        <dbReference type="EMBL" id="QBZ54460.1"/>
    </source>
</evidence>
<reference evidence="1 2" key="1">
    <citation type="journal article" date="2019" name="Mol. Biol. Evol.">
        <title>Blast fungal genomes show frequent chromosomal changes, gene gains and losses, and effector gene turnover.</title>
        <authorList>
            <person name="Gomez Luciano L.B."/>
            <person name="Jason Tsai I."/>
            <person name="Chuma I."/>
            <person name="Tosa Y."/>
            <person name="Chen Y.H."/>
            <person name="Li J.Y."/>
            <person name="Li M.Y."/>
            <person name="Jade Lu M.Y."/>
            <person name="Nakayashiki H."/>
            <person name="Li W.H."/>
        </authorList>
    </citation>
    <scope>NUCLEOTIDE SEQUENCE [LARGE SCALE GENOMIC DNA]</scope>
    <source>
        <strain evidence="1">MZ5-1-6</strain>
    </source>
</reference>
<evidence type="ECO:0000313" key="2">
    <source>
        <dbReference type="Proteomes" id="UP000294847"/>
    </source>
</evidence>
<evidence type="ECO:0008006" key="3">
    <source>
        <dbReference type="Google" id="ProtNLM"/>
    </source>
</evidence>
<gene>
    <name evidence="1" type="ORF">PoMZ_10160</name>
</gene>